<feature type="compositionally biased region" description="Polar residues" evidence="1">
    <location>
        <begin position="42"/>
        <end position="59"/>
    </location>
</feature>
<keyword evidence="3" id="KW-1185">Reference proteome</keyword>
<reference evidence="2 3" key="1">
    <citation type="submission" date="2017-04" db="EMBL/GenBank/DDBJ databases">
        <authorList>
            <person name="Afonso C.L."/>
            <person name="Miller P.J."/>
            <person name="Scott M.A."/>
            <person name="Spackman E."/>
            <person name="Goraichik I."/>
            <person name="Dimitrov K.M."/>
            <person name="Suarez D.L."/>
            <person name="Swayne D.E."/>
        </authorList>
    </citation>
    <scope>NUCLEOTIDE SEQUENCE [LARGE SCALE GENOMIC DNA]</scope>
</reference>
<evidence type="ECO:0000313" key="2">
    <source>
        <dbReference type="EMBL" id="SMN22951.1"/>
    </source>
</evidence>
<organism evidence="2 3">
    <name type="scientific">Maudiozyma saulgeensis</name>
    <dbReference type="NCBI Taxonomy" id="1789683"/>
    <lineage>
        <taxon>Eukaryota</taxon>
        <taxon>Fungi</taxon>
        <taxon>Dikarya</taxon>
        <taxon>Ascomycota</taxon>
        <taxon>Saccharomycotina</taxon>
        <taxon>Saccharomycetes</taxon>
        <taxon>Saccharomycetales</taxon>
        <taxon>Saccharomycetaceae</taxon>
        <taxon>Maudiozyma</taxon>
    </lineage>
</organism>
<dbReference type="EMBL" id="FXLY01000016">
    <property type="protein sequence ID" value="SMN22951.1"/>
    <property type="molecule type" value="Genomic_DNA"/>
</dbReference>
<evidence type="ECO:0000256" key="1">
    <source>
        <dbReference type="SAM" id="MobiDB-lite"/>
    </source>
</evidence>
<dbReference type="OrthoDB" id="4069241at2759"/>
<dbReference type="AlphaFoldDB" id="A0A1X7RBG4"/>
<accession>A0A1X7RBG4</accession>
<feature type="region of interest" description="Disordered" evidence="1">
    <location>
        <begin position="22"/>
        <end position="72"/>
    </location>
</feature>
<feature type="region of interest" description="Disordered" evidence="1">
    <location>
        <begin position="92"/>
        <end position="116"/>
    </location>
</feature>
<protein>
    <submittedName>
        <fullName evidence="2">Similar to Saccharomyces cerevisiae YPL267W ACM1 Pseudosubstrate inhibitor of the anaphase-promoting complex/cyclosome (APC/C)</fullName>
    </submittedName>
</protein>
<feature type="region of interest" description="Disordered" evidence="1">
    <location>
        <begin position="183"/>
        <end position="204"/>
    </location>
</feature>
<feature type="compositionally biased region" description="Low complexity" evidence="1">
    <location>
        <begin position="23"/>
        <end position="41"/>
    </location>
</feature>
<feature type="compositionally biased region" description="Low complexity" evidence="1">
    <location>
        <begin position="185"/>
        <end position="204"/>
    </location>
</feature>
<gene>
    <name evidence="2" type="ORF">KASA_0C00264G</name>
</gene>
<evidence type="ECO:0000313" key="3">
    <source>
        <dbReference type="Proteomes" id="UP000196158"/>
    </source>
</evidence>
<name>A0A1X7RBG4_9SACH</name>
<proteinExistence type="predicted"/>
<sequence length="204" mass="22824">MSSPIRRRSALTSKNVNVSLRPNNLLTKNNSNSSLVSSNLSRTPSGSPIRRSQTPSIRQSPLKKRISGTPSPIKRIQQGFTFAFHEDDSPTRTSVIKSHKSLQQSENNDGNINKENVSPERANIRRLQDKENGKVRSIEQTSKNITRSALNRIPLEELKASDYPGYLEDPTTHDMRPLNIAYNVSHSSSSDSSKQSSPSRILRF</sequence>
<dbReference type="Proteomes" id="UP000196158">
    <property type="component" value="Unassembled WGS sequence"/>
</dbReference>